<dbReference type="InterPro" id="IPR001763">
    <property type="entry name" value="Rhodanese-like_dom"/>
</dbReference>
<name>A0ABU7XQT8_9FLAO</name>
<evidence type="ECO:0000259" key="1">
    <source>
        <dbReference type="PROSITE" id="PS50206"/>
    </source>
</evidence>
<dbReference type="InterPro" id="IPR050229">
    <property type="entry name" value="GlpE_sulfurtransferase"/>
</dbReference>
<dbReference type="PANTHER" id="PTHR43031">
    <property type="entry name" value="FAD-DEPENDENT OXIDOREDUCTASE"/>
    <property type="match status" value="1"/>
</dbReference>
<reference evidence="2 3" key="1">
    <citation type="submission" date="2022-09" db="EMBL/GenBank/DDBJ databases">
        <title>Genome sequencing of Flavivirga sp. MEBiC05379.</title>
        <authorList>
            <person name="Oh H.-M."/>
            <person name="Kwon K.K."/>
            <person name="Park M.J."/>
            <person name="Yang S.-H."/>
        </authorList>
    </citation>
    <scope>NUCLEOTIDE SEQUENCE [LARGE SCALE GENOMIC DNA]</scope>
    <source>
        <strain evidence="2 3">MEBiC05379</strain>
    </source>
</reference>
<protein>
    <submittedName>
        <fullName evidence="2">Rhodanese-like domain-containing protein</fullName>
    </submittedName>
</protein>
<dbReference type="CDD" id="cd00158">
    <property type="entry name" value="RHOD"/>
    <property type="match status" value="1"/>
</dbReference>
<evidence type="ECO:0000313" key="3">
    <source>
        <dbReference type="Proteomes" id="UP001337305"/>
    </source>
</evidence>
<keyword evidence="3" id="KW-1185">Reference proteome</keyword>
<dbReference type="Pfam" id="PF00581">
    <property type="entry name" value="Rhodanese"/>
    <property type="match status" value="1"/>
</dbReference>
<dbReference type="SUPFAM" id="SSF52821">
    <property type="entry name" value="Rhodanese/Cell cycle control phosphatase"/>
    <property type="match status" value="1"/>
</dbReference>
<evidence type="ECO:0000313" key="2">
    <source>
        <dbReference type="EMBL" id="MEF3833088.1"/>
    </source>
</evidence>
<accession>A0ABU7XQT8</accession>
<gene>
    <name evidence="2" type="ORF">N1F79_08095</name>
</gene>
<dbReference type="Proteomes" id="UP001337305">
    <property type="component" value="Unassembled WGS sequence"/>
</dbReference>
<dbReference type="RefSeq" id="WP_303305437.1">
    <property type="nucleotide sequence ID" value="NZ_JAODOP010000004.1"/>
</dbReference>
<dbReference type="PANTHER" id="PTHR43031:SF1">
    <property type="entry name" value="PYRIDINE NUCLEOTIDE-DISULPHIDE OXIDOREDUCTASE"/>
    <property type="match status" value="1"/>
</dbReference>
<dbReference type="EMBL" id="JAODOP010000004">
    <property type="protein sequence ID" value="MEF3833088.1"/>
    <property type="molecule type" value="Genomic_DNA"/>
</dbReference>
<dbReference type="SMART" id="SM00450">
    <property type="entry name" value="RHOD"/>
    <property type="match status" value="1"/>
</dbReference>
<comment type="caution">
    <text evidence="2">The sequence shown here is derived from an EMBL/GenBank/DDBJ whole genome shotgun (WGS) entry which is preliminary data.</text>
</comment>
<feature type="domain" description="Rhodanese" evidence="1">
    <location>
        <begin position="45"/>
        <end position="136"/>
    </location>
</feature>
<dbReference type="PROSITE" id="PS50206">
    <property type="entry name" value="RHODANESE_3"/>
    <property type="match status" value="1"/>
</dbReference>
<dbReference type="NCBIfam" id="NF045521">
    <property type="entry name" value="rhoda_near_glyco"/>
    <property type="match status" value="1"/>
</dbReference>
<proteinExistence type="predicted"/>
<dbReference type="Gene3D" id="3.40.250.10">
    <property type="entry name" value="Rhodanese-like domain"/>
    <property type="match status" value="1"/>
</dbReference>
<sequence length="164" mass="19057">MNKVFFYIFISFVASGVSQNNLKSLLKEYNKESVPYIYVKQLKKQTTQPILLDTREWPEYKVSHLKDAIHVGYDEFKISNIQKKIPNKNTKIVVYCSLGIRSDSIASSLKKAGYTNVENLYGGIFEWKNNNLPIYNSVEKVTDSIHTYSKEWAKWAKKGIKVYE</sequence>
<organism evidence="2 3">
    <name type="scientific">Flavivirga spongiicola</name>
    <dbReference type="NCBI Taxonomy" id="421621"/>
    <lineage>
        <taxon>Bacteria</taxon>
        <taxon>Pseudomonadati</taxon>
        <taxon>Bacteroidota</taxon>
        <taxon>Flavobacteriia</taxon>
        <taxon>Flavobacteriales</taxon>
        <taxon>Flavobacteriaceae</taxon>
        <taxon>Flavivirga</taxon>
    </lineage>
</organism>
<dbReference type="InterPro" id="IPR036873">
    <property type="entry name" value="Rhodanese-like_dom_sf"/>
</dbReference>